<evidence type="ECO:0000259" key="16">
    <source>
        <dbReference type="Pfam" id="PF00593"/>
    </source>
</evidence>
<dbReference type="SUPFAM" id="SSF56935">
    <property type="entry name" value="Porins"/>
    <property type="match status" value="1"/>
</dbReference>
<feature type="domain" description="TonB-dependent receptor plug" evidence="17">
    <location>
        <begin position="56"/>
        <end position="171"/>
    </location>
</feature>
<feature type="domain" description="TonB-dependent receptor-like beta-barrel" evidence="16">
    <location>
        <begin position="269"/>
        <end position="711"/>
    </location>
</feature>
<keyword evidence="4 14" id="KW-1134">Transmembrane beta strand</keyword>
<evidence type="ECO:0000256" key="3">
    <source>
        <dbReference type="ARBA" id="ARBA00022448"/>
    </source>
</evidence>
<evidence type="ECO:0000256" key="12">
    <source>
        <dbReference type="ARBA" id="ARBA00023170"/>
    </source>
</evidence>
<reference evidence="18 19" key="2">
    <citation type="submission" date="2020-03" db="EMBL/GenBank/DDBJ databases">
        <title>Campylobacter portucalensis sp. nov., a new species of Campylobacter isolated from the reproductive tract of bulls.</title>
        <authorList>
            <person name="Silva M.F."/>
            <person name="Pereira G."/>
            <person name="Carneiro C."/>
            <person name="Hemphill A."/>
            <person name="Mateus L."/>
            <person name="Lopes-Da-Costa L."/>
            <person name="Silva E."/>
        </authorList>
    </citation>
    <scope>NUCLEOTIDE SEQUENCE [LARGE SCALE GENOMIC DNA]</scope>
    <source>
        <strain evidence="18 19">FMV-PI01</strain>
    </source>
</reference>
<dbReference type="GO" id="GO:0038023">
    <property type="term" value="F:signaling receptor activity"/>
    <property type="evidence" value="ECO:0007669"/>
    <property type="project" value="InterPro"/>
</dbReference>
<dbReference type="Gene3D" id="2.40.170.20">
    <property type="entry name" value="TonB-dependent receptor, beta-barrel domain"/>
    <property type="match status" value="1"/>
</dbReference>
<dbReference type="PROSITE" id="PS52016">
    <property type="entry name" value="TONB_DEPENDENT_REC_3"/>
    <property type="match status" value="1"/>
</dbReference>
<dbReference type="PANTHER" id="PTHR32552">
    <property type="entry name" value="FERRICHROME IRON RECEPTOR-RELATED"/>
    <property type="match status" value="1"/>
</dbReference>
<evidence type="ECO:0000256" key="8">
    <source>
        <dbReference type="ARBA" id="ARBA00023004"/>
    </source>
</evidence>
<keyword evidence="6 14" id="KW-0812">Transmembrane</keyword>
<keyword evidence="3 14" id="KW-0813">Transport</keyword>
<keyword evidence="13 14" id="KW-0998">Cell outer membrane</keyword>
<dbReference type="InterPro" id="IPR036942">
    <property type="entry name" value="Beta-barrel_TonB_sf"/>
</dbReference>
<dbReference type="InterPro" id="IPR010917">
    <property type="entry name" value="TonB_rcpt_CS"/>
</dbReference>
<evidence type="ECO:0000256" key="11">
    <source>
        <dbReference type="ARBA" id="ARBA00023136"/>
    </source>
</evidence>
<evidence type="ECO:0000256" key="5">
    <source>
        <dbReference type="ARBA" id="ARBA00022496"/>
    </source>
</evidence>
<keyword evidence="8" id="KW-0408">Iron</keyword>
<evidence type="ECO:0000256" key="1">
    <source>
        <dbReference type="ARBA" id="ARBA00004571"/>
    </source>
</evidence>
<dbReference type="RefSeq" id="WP_154570244.1">
    <property type="nucleotide sequence ID" value="NZ_VWSJ01000005.1"/>
</dbReference>
<evidence type="ECO:0000256" key="7">
    <source>
        <dbReference type="ARBA" id="ARBA00022729"/>
    </source>
</evidence>
<dbReference type="PROSITE" id="PS01156">
    <property type="entry name" value="TONB_DEPENDENT_REC_2"/>
    <property type="match status" value="1"/>
</dbReference>
<protein>
    <submittedName>
        <fullName evidence="18">TonB-dependent siderophore receptor</fullName>
    </submittedName>
</protein>
<organism evidence="18 19">
    <name type="scientific">Campylobacter portucalensis</name>
    <dbReference type="NCBI Taxonomy" id="2608384"/>
    <lineage>
        <taxon>Bacteria</taxon>
        <taxon>Pseudomonadati</taxon>
        <taxon>Campylobacterota</taxon>
        <taxon>Epsilonproteobacteria</taxon>
        <taxon>Campylobacterales</taxon>
        <taxon>Campylobacteraceae</taxon>
        <taxon>Campylobacter</taxon>
    </lineage>
</organism>
<keyword evidence="5" id="KW-0410">Iron transport</keyword>
<dbReference type="CDD" id="cd01347">
    <property type="entry name" value="ligand_gated_channel"/>
    <property type="match status" value="1"/>
</dbReference>
<dbReference type="InterPro" id="IPR039426">
    <property type="entry name" value="TonB-dep_rcpt-like"/>
</dbReference>
<evidence type="ECO:0000256" key="14">
    <source>
        <dbReference type="PROSITE-ProRule" id="PRU01360"/>
    </source>
</evidence>
<evidence type="ECO:0000256" key="2">
    <source>
        <dbReference type="ARBA" id="ARBA00009810"/>
    </source>
</evidence>
<dbReference type="GO" id="GO:0015891">
    <property type="term" value="P:siderophore transport"/>
    <property type="evidence" value="ECO:0007669"/>
    <property type="project" value="InterPro"/>
</dbReference>
<keyword evidence="11 14" id="KW-0472">Membrane</keyword>
<dbReference type="Gene3D" id="2.170.130.10">
    <property type="entry name" value="TonB-dependent receptor, plug domain"/>
    <property type="match status" value="1"/>
</dbReference>
<evidence type="ECO:0000256" key="6">
    <source>
        <dbReference type="ARBA" id="ARBA00022692"/>
    </source>
</evidence>
<dbReference type="Pfam" id="PF07715">
    <property type="entry name" value="Plug"/>
    <property type="match status" value="1"/>
</dbReference>
<comment type="caution">
    <text evidence="18">The sequence shown here is derived from an EMBL/GenBank/DDBJ whole genome shotgun (WGS) entry which is preliminary data.</text>
</comment>
<keyword evidence="10 15" id="KW-0798">TonB box</keyword>
<dbReference type="PANTHER" id="PTHR32552:SF74">
    <property type="entry name" value="HYDROXAMATE SIDEROPHORE RECEPTOR FHUE"/>
    <property type="match status" value="1"/>
</dbReference>
<keyword evidence="12 18" id="KW-0675">Receptor</keyword>
<reference evidence="18 19" key="1">
    <citation type="submission" date="2019-09" db="EMBL/GenBank/DDBJ databases">
        <authorList>
            <person name="Silva M."/>
            <person name="Pereira G."/>
            <person name="Lopes-Da-Costa L."/>
            <person name="Silva E."/>
        </authorList>
    </citation>
    <scope>NUCLEOTIDE SEQUENCE [LARGE SCALE GENOMIC DNA]</scope>
    <source>
        <strain evidence="18 19">FMV-PI01</strain>
    </source>
</reference>
<dbReference type="NCBIfam" id="TIGR01783">
    <property type="entry name" value="TonB-siderophor"/>
    <property type="match status" value="1"/>
</dbReference>
<keyword evidence="7" id="KW-0732">Signal</keyword>
<dbReference type="InterPro" id="IPR000531">
    <property type="entry name" value="Beta-barrel_TonB"/>
</dbReference>
<evidence type="ECO:0000256" key="4">
    <source>
        <dbReference type="ARBA" id="ARBA00022452"/>
    </source>
</evidence>
<dbReference type="GO" id="GO:0015344">
    <property type="term" value="F:siderophore uptake transmembrane transporter activity"/>
    <property type="evidence" value="ECO:0007669"/>
    <property type="project" value="TreeGrafter"/>
</dbReference>
<comment type="similarity">
    <text evidence="2 14 15">Belongs to the TonB-dependent receptor family.</text>
</comment>
<accession>A0A6L5WG31</accession>
<name>A0A6L5WG31_9BACT</name>
<evidence type="ECO:0000259" key="17">
    <source>
        <dbReference type="Pfam" id="PF07715"/>
    </source>
</evidence>
<evidence type="ECO:0000256" key="9">
    <source>
        <dbReference type="ARBA" id="ARBA00023065"/>
    </source>
</evidence>
<dbReference type="AlphaFoldDB" id="A0A6L5WG31"/>
<evidence type="ECO:0000313" key="19">
    <source>
        <dbReference type="Proteomes" id="UP000476338"/>
    </source>
</evidence>
<sequence length="745" mass="85165">MNKILPLTIAVSIPFMSQINSKELEKIQVKTYIMQEMSKSYTAPFTSTATGLELSIKQTPQSISIISNKLIKDQNLHNISQAMSYANGISKNANIGGVSRSRFYSRGFEIDNIQEDGLFSLAFASPAIDLSTGFLPLYSAKELTDLIFYDRVEILRGLATLTQSNSNPSGTINLRRKRPDAKFGANLSLEAGSYDKYLGSFDINGKLSNNSRLRAIGSLSKLGSFIDKENGDRHSLGLMYETDFTRNKILNLGIIYQKTKNSPNIYGLSTHHNNKEIKFDKSKYFGSLWDRESFKKVNIFGDLEYFLNDDWSLLVAFNYTKSKMDMKFGQFWNNANGWGMRQKFQSKSDEINVKISLDGKYTLFNQNHDFFINTQFSKDKISGSDIITPYIKGIDIFKFNKNYLNEPNWHNDNNYGKYNLEIKQKSITAGSRINFSDNLHLLFGARFSDIEYKNRSKNLMNRNLFSGMKIPQPFTKNNSSNLSEYKITPYIGINYDFLEHFSLYASYAEIFKPQLNKKSNDSFVKPMIGYNLEAGIKGEFFDRQLNTSLSIFQTKRKHQAIPEVNNKPINGAIMSVPTGSWLDDGSIGTRGVELEISGQMSQNLEGFIGYTYNKSKYLANYYTGPSQVSQNKNELANVFLPKHILKFYLSYQIPDFKKLTIGFGGRYQSKTLSYYKKPLASSPQGAYVLFDSNINYKFNQNFEANLAIKNITNKRYFVNSMTRMASRLNFYGEPRNFTLSLNYKF</sequence>
<keyword evidence="19" id="KW-1185">Reference proteome</keyword>
<dbReference type="GO" id="GO:0009279">
    <property type="term" value="C:cell outer membrane"/>
    <property type="evidence" value="ECO:0007669"/>
    <property type="project" value="UniProtKB-SubCell"/>
</dbReference>
<dbReference type="EMBL" id="VWSJ01000005">
    <property type="protein sequence ID" value="MSN95974.1"/>
    <property type="molecule type" value="Genomic_DNA"/>
</dbReference>
<proteinExistence type="inferred from homology"/>
<dbReference type="InterPro" id="IPR010105">
    <property type="entry name" value="TonB_sidphr_rcpt"/>
</dbReference>
<comment type="subcellular location">
    <subcellularLocation>
        <location evidence="1 14">Cell outer membrane</location>
        <topology evidence="1 14">Multi-pass membrane protein</topology>
    </subcellularLocation>
</comment>
<evidence type="ECO:0000256" key="10">
    <source>
        <dbReference type="ARBA" id="ARBA00023077"/>
    </source>
</evidence>
<dbReference type="InterPro" id="IPR037066">
    <property type="entry name" value="Plug_dom_sf"/>
</dbReference>
<evidence type="ECO:0000256" key="13">
    <source>
        <dbReference type="ARBA" id="ARBA00023237"/>
    </source>
</evidence>
<gene>
    <name evidence="18" type="ORF">F1B92_01985</name>
</gene>
<keyword evidence="9" id="KW-0406">Ion transport</keyword>
<evidence type="ECO:0000256" key="15">
    <source>
        <dbReference type="RuleBase" id="RU003357"/>
    </source>
</evidence>
<dbReference type="InterPro" id="IPR012910">
    <property type="entry name" value="Plug_dom"/>
</dbReference>
<evidence type="ECO:0000313" key="18">
    <source>
        <dbReference type="EMBL" id="MSN95974.1"/>
    </source>
</evidence>
<dbReference type="Pfam" id="PF00593">
    <property type="entry name" value="TonB_dep_Rec_b-barrel"/>
    <property type="match status" value="1"/>
</dbReference>
<dbReference type="Proteomes" id="UP000476338">
    <property type="component" value="Unassembled WGS sequence"/>
</dbReference>